<dbReference type="EMBL" id="MTQA01000163">
    <property type="protein sequence ID" value="PNP75963.1"/>
    <property type="molecule type" value="Genomic_DNA"/>
</dbReference>
<proteinExistence type="predicted"/>
<evidence type="ECO:0000313" key="2">
    <source>
        <dbReference type="EMBL" id="PNP75963.1"/>
    </source>
</evidence>
<organism evidence="2 3">
    <name type="scientific">Gibberella nygamai</name>
    <name type="common">Bean root rot disease fungus</name>
    <name type="synonym">Fusarium nygamai</name>
    <dbReference type="NCBI Taxonomy" id="42673"/>
    <lineage>
        <taxon>Eukaryota</taxon>
        <taxon>Fungi</taxon>
        <taxon>Dikarya</taxon>
        <taxon>Ascomycota</taxon>
        <taxon>Pezizomycotina</taxon>
        <taxon>Sordariomycetes</taxon>
        <taxon>Hypocreomycetidae</taxon>
        <taxon>Hypocreales</taxon>
        <taxon>Nectriaceae</taxon>
        <taxon>Fusarium</taxon>
        <taxon>Fusarium fujikuroi species complex</taxon>
    </lineage>
</organism>
<dbReference type="Proteomes" id="UP000236664">
    <property type="component" value="Unassembled WGS sequence"/>
</dbReference>
<evidence type="ECO:0000256" key="1">
    <source>
        <dbReference type="SAM" id="MobiDB-lite"/>
    </source>
</evidence>
<sequence length="56" mass="6144">MRTEPTNEKGCMIARIDRLMRQQCAAATPEISKRGVHGANGGTPTVLSDDRYPLKT</sequence>
<feature type="region of interest" description="Disordered" evidence="1">
    <location>
        <begin position="33"/>
        <end position="56"/>
    </location>
</feature>
<reference evidence="2 3" key="1">
    <citation type="submission" date="2017-06" db="EMBL/GenBank/DDBJ databases">
        <title>Genome of Fusarium nygamai isolate CS10214.</title>
        <authorList>
            <person name="Gardiner D.M."/>
            <person name="Obanor F."/>
            <person name="Kazan K."/>
        </authorList>
    </citation>
    <scope>NUCLEOTIDE SEQUENCE [LARGE SCALE GENOMIC DNA]</scope>
    <source>
        <strain evidence="2 3">CS10214</strain>
    </source>
</reference>
<comment type="caution">
    <text evidence="2">The sequence shown here is derived from an EMBL/GenBank/DDBJ whole genome shotgun (WGS) entry which is preliminary data.</text>
</comment>
<keyword evidence="3" id="KW-1185">Reference proteome</keyword>
<gene>
    <name evidence="2" type="ORF">FNYG_10521</name>
</gene>
<accession>A0A2K0W119</accession>
<name>A0A2K0W119_GIBNY</name>
<protein>
    <submittedName>
        <fullName evidence="2">Uncharacterized protein</fullName>
    </submittedName>
</protein>
<dbReference type="AlphaFoldDB" id="A0A2K0W119"/>
<evidence type="ECO:0000313" key="3">
    <source>
        <dbReference type="Proteomes" id="UP000236664"/>
    </source>
</evidence>